<evidence type="ECO:0000259" key="12">
    <source>
        <dbReference type="Pfam" id="PF13244"/>
    </source>
</evidence>
<feature type="transmembrane region" description="Helical" evidence="9">
    <location>
        <begin position="161"/>
        <end position="181"/>
    </location>
</feature>
<dbReference type="Pfam" id="PF20501">
    <property type="entry name" value="MbhE"/>
    <property type="match status" value="1"/>
</dbReference>
<evidence type="ECO:0000256" key="2">
    <source>
        <dbReference type="ARBA" id="ARBA00022448"/>
    </source>
</evidence>
<accession>A0ABY5DBW9</accession>
<dbReference type="RefSeq" id="WP_254419657.1">
    <property type="nucleotide sequence ID" value="NZ_BAAAJB010000017.1"/>
</dbReference>
<feature type="transmembrane region" description="Helical" evidence="9">
    <location>
        <begin position="655"/>
        <end position="676"/>
    </location>
</feature>
<keyword evidence="6 9" id="KW-0472">Membrane</keyword>
<evidence type="ECO:0000256" key="1">
    <source>
        <dbReference type="ARBA" id="ARBA00004651"/>
    </source>
</evidence>
<keyword evidence="5 9" id="KW-1133">Transmembrane helix</keyword>
<evidence type="ECO:0000256" key="7">
    <source>
        <dbReference type="RuleBase" id="RU000320"/>
    </source>
</evidence>
<sequence length="974" mass="102240">MVLLLLLLVLAAAVFATFPLHRALGRAAGWPLALVLLASTGLVLAQAPQVLGAGTPIEFAKPWMPEIGVELRLRMDGVGWLFTLLVNGVGALILAYSARYFPPGPRLGFYALMTFFALAMTGLVMADDVVLLFVFWELTTVASFLLIGTSGRSGNAPAIRALLTTVVGGLALMTAAILMALRTGTTRLSTILADPVWAEDPAFSSTVAVLVILAAFTKSAQFPFHYWLPDAMAANTPVSAYLHAAAMVKAGIFLLMRFTPAFAELPLWNYTLIAFGLVTAVVGAVFAFQQYDLKKLAAYSTVSQLGLLVAVIGVGTEAALVAAAVHTLAHALFKAALFMVVGLVDHQAGSRDLREIRRLGIAGGLRRRMPVTATVAALAGLSMAGVPPLLGFVSKENVFKGLLEAPGPAWVGPAAGTVAVIASVFTFAYTYRFVHGAFWSSSPRPDRSATSVSEAGYGFAGPPAVAAVLGLVLGLAVPVLNPMAERAAAEATGEAEAEAGLALWHGLSADLFMSLAAIALGALLVWWTASGERLAGRRLFPVDGVIVFEALREGIMALGRRVGDLTRSDAPPRHLVVPIVLVIALAGIITATGLEVPEPYGETSSPLDWLLIALITASVIGAVYVRSRTAGLVLVGSAGLTTALWLFLLGAFDVAFAQMVVEILTVVIAALILRRLPARFHRISLRRYLATGAIALFAGLSAALGVFYLTGRRGRSEASQYFLENSEEDTGGTNVVNTILVDYRALDTLGELVVLGVAGLIVIAVLNSSGLLTAHGDRRLVVSRSSAVYDADDNTLVMRAVSYLLLPLIVFWSLWLFLRGHTDVGGGFVAGLLGGAAFALLYLAAPSASVAKIRLAYPRIIGAGVAISLASGLFGYLDGSFLRPLHGYVTLPLVGEYHLTAALVFDAGVYLAVVGVILTALNQLGLEESLPGDSTAGTVRPVRDQPPTDDPGTPPEVDAQSPLRETPDKEGGAR</sequence>
<evidence type="ECO:0000259" key="10">
    <source>
        <dbReference type="Pfam" id="PF00361"/>
    </source>
</evidence>
<evidence type="ECO:0000256" key="8">
    <source>
        <dbReference type="SAM" id="MobiDB-lite"/>
    </source>
</evidence>
<keyword evidence="3" id="KW-1003">Cell membrane</keyword>
<evidence type="ECO:0000259" key="13">
    <source>
        <dbReference type="Pfam" id="PF20501"/>
    </source>
</evidence>
<dbReference type="Pfam" id="PF13244">
    <property type="entry name" value="MbhD"/>
    <property type="match status" value="1"/>
</dbReference>
<gene>
    <name evidence="14" type="ORF">NE857_02845</name>
</gene>
<dbReference type="InterPro" id="IPR046806">
    <property type="entry name" value="MrpA_C/MbhE"/>
</dbReference>
<feature type="transmembrane region" description="Helical" evidence="9">
    <location>
        <begin position="107"/>
        <end position="124"/>
    </location>
</feature>
<dbReference type="PRINTS" id="PR01434">
    <property type="entry name" value="NADHDHGNASE5"/>
</dbReference>
<dbReference type="PANTHER" id="PTHR43373">
    <property type="entry name" value="NA(+)/H(+) ANTIPORTER SUBUNIT"/>
    <property type="match status" value="1"/>
</dbReference>
<keyword evidence="4 7" id="KW-0812">Transmembrane</keyword>
<dbReference type="Pfam" id="PF04039">
    <property type="entry name" value="MnhB"/>
    <property type="match status" value="1"/>
</dbReference>
<feature type="transmembrane region" description="Helical" evidence="9">
    <location>
        <begin position="130"/>
        <end position="149"/>
    </location>
</feature>
<dbReference type="PANTHER" id="PTHR43373:SF1">
    <property type="entry name" value="NA(+)_H(+) ANTIPORTER SUBUNIT A"/>
    <property type="match status" value="1"/>
</dbReference>
<comment type="subcellular location">
    <subcellularLocation>
        <location evidence="1">Cell membrane</location>
        <topology evidence="1">Multi-pass membrane protein</topology>
    </subcellularLocation>
    <subcellularLocation>
        <location evidence="7">Membrane</location>
        <topology evidence="7">Multi-pass membrane protein</topology>
    </subcellularLocation>
</comment>
<dbReference type="InterPro" id="IPR001750">
    <property type="entry name" value="ND/Mrp_TM"/>
</dbReference>
<evidence type="ECO:0000256" key="3">
    <source>
        <dbReference type="ARBA" id="ARBA00022475"/>
    </source>
</evidence>
<dbReference type="InterPro" id="IPR025383">
    <property type="entry name" value="MrpA_C/MbhD"/>
</dbReference>
<feature type="domain" description="NADH:quinone oxidoreductase/Mrp antiporter transmembrane" evidence="10">
    <location>
        <begin position="126"/>
        <end position="406"/>
    </location>
</feature>
<evidence type="ECO:0000256" key="9">
    <source>
        <dbReference type="SAM" id="Phobius"/>
    </source>
</evidence>
<feature type="domain" description="MrpA C-terminal/MbhE" evidence="13">
    <location>
        <begin position="690"/>
        <end position="766"/>
    </location>
</feature>
<feature type="domain" description="Na+/H+ antiporter MnhB subunit-related protein" evidence="11">
    <location>
        <begin position="797"/>
        <end position="919"/>
    </location>
</feature>
<feature type="transmembrane region" description="Helical" evidence="9">
    <location>
        <begin position="752"/>
        <end position="775"/>
    </location>
</feature>
<feature type="transmembrane region" description="Helical" evidence="9">
    <location>
        <begin position="897"/>
        <end position="921"/>
    </location>
</feature>
<proteinExistence type="predicted"/>
<evidence type="ECO:0000259" key="11">
    <source>
        <dbReference type="Pfam" id="PF04039"/>
    </source>
</evidence>
<evidence type="ECO:0000313" key="14">
    <source>
        <dbReference type="EMBL" id="USY20607.1"/>
    </source>
</evidence>
<feature type="transmembrane region" description="Helical" evidence="9">
    <location>
        <begin position="856"/>
        <end position="877"/>
    </location>
</feature>
<feature type="transmembrane region" description="Helical" evidence="9">
    <location>
        <begin position="632"/>
        <end position="649"/>
    </location>
</feature>
<feature type="transmembrane region" description="Helical" evidence="9">
    <location>
        <begin position="511"/>
        <end position="529"/>
    </location>
</feature>
<feature type="transmembrane region" description="Helical" evidence="9">
    <location>
        <begin position="77"/>
        <end position="95"/>
    </location>
</feature>
<dbReference type="NCBIfam" id="NF009290">
    <property type="entry name" value="PRK12650.1"/>
    <property type="match status" value="1"/>
</dbReference>
<name>A0ABY5DBW9_9ACTN</name>
<feature type="transmembrane region" description="Helical" evidence="9">
    <location>
        <begin position="305"/>
        <end position="325"/>
    </location>
</feature>
<evidence type="ECO:0000256" key="5">
    <source>
        <dbReference type="ARBA" id="ARBA00022989"/>
    </source>
</evidence>
<keyword evidence="2" id="KW-0813">Transport</keyword>
<feature type="transmembrane region" description="Helical" evidence="9">
    <location>
        <begin position="455"/>
        <end position="477"/>
    </location>
</feature>
<dbReference type="InterPro" id="IPR050616">
    <property type="entry name" value="CPA3_Na-H_Antiporter_A"/>
</dbReference>
<dbReference type="EMBL" id="CP099837">
    <property type="protein sequence ID" value="USY20607.1"/>
    <property type="molecule type" value="Genomic_DNA"/>
</dbReference>
<evidence type="ECO:0000313" key="15">
    <source>
        <dbReference type="Proteomes" id="UP001055940"/>
    </source>
</evidence>
<dbReference type="Pfam" id="PF00361">
    <property type="entry name" value="Proton_antipo_M"/>
    <property type="match status" value="1"/>
</dbReference>
<feature type="transmembrane region" description="Helical" evidence="9">
    <location>
        <begin position="824"/>
        <end position="844"/>
    </location>
</feature>
<feature type="transmembrane region" description="Helical" evidence="9">
    <location>
        <begin position="410"/>
        <end position="434"/>
    </location>
</feature>
<reference evidence="14" key="1">
    <citation type="submission" date="2022-06" db="EMBL/GenBank/DDBJ databases">
        <authorList>
            <person name="Ping M."/>
        </authorList>
    </citation>
    <scope>NUCLEOTIDE SEQUENCE</scope>
    <source>
        <strain evidence="14">JCM11759T</strain>
    </source>
</reference>
<feature type="compositionally biased region" description="Basic and acidic residues" evidence="8">
    <location>
        <begin position="965"/>
        <end position="974"/>
    </location>
</feature>
<feature type="transmembrane region" description="Helical" evidence="9">
    <location>
        <begin position="201"/>
        <end position="217"/>
    </location>
</feature>
<feature type="transmembrane region" description="Helical" evidence="9">
    <location>
        <begin position="238"/>
        <end position="258"/>
    </location>
</feature>
<protein>
    <submittedName>
        <fullName evidence="14">DUF4040 family protein</fullName>
    </submittedName>
</protein>
<dbReference type="InterPro" id="IPR007182">
    <property type="entry name" value="MnhB"/>
</dbReference>
<feature type="transmembrane region" description="Helical" evidence="9">
    <location>
        <begin position="575"/>
        <end position="594"/>
    </location>
</feature>
<evidence type="ECO:0000256" key="4">
    <source>
        <dbReference type="ARBA" id="ARBA00022692"/>
    </source>
</evidence>
<evidence type="ECO:0000256" key="6">
    <source>
        <dbReference type="ARBA" id="ARBA00023136"/>
    </source>
</evidence>
<feature type="transmembrane region" description="Helical" evidence="9">
    <location>
        <begin position="688"/>
        <end position="709"/>
    </location>
</feature>
<feature type="transmembrane region" description="Helical" evidence="9">
    <location>
        <begin position="796"/>
        <end position="818"/>
    </location>
</feature>
<feature type="region of interest" description="Disordered" evidence="8">
    <location>
        <begin position="931"/>
        <end position="974"/>
    </location>
</feature>
<dbReference type="Proteomes" id="UP001055940">
    <property type="component" value="Chromosome"/>
</dbReference>
<feature type="transmembrane region" description="Helical" evidence="9">
    <location>
        <begin position="331"/>
        <end position="348"/>
    </location>
</feature>
<keyword evidence="15" id="KW-1185">Reference proteome</keyword>
<feature type="transmembrane region" description="Helical" evidence="9">
    <location>
        <begin position="270"/>
        <end position="293"/>
    </location>
</feature>
<organism evidence="14 15">
    <name type="scientific">Nocardiopsis exhalans</name>
    <dbReference type="NCBI Taxonomy" id="163604"/>
    <lineage>
        <taxon>Bacteria</taxon>
        <taxon>Bacillati</taxon>
        <taxon>Actinomycetota</taxon>
        <taxon>Actinomycetes</taxon>
        <taxon>Streptosporangiales</taxon>
        <taxon>Nocardiopsidaceae</taxon>
        <taxon>Nocardiopsis</taxon>
    </lineage>
</organism>
<feature type="domain" description="MrpA C-terminal/MbhD" evidence="12">
    <location>
        <begin position="613"/>
        <end position="677"/>
    </location>
</feature>
<feature type="transmembrane region" description="Helical" evidence="9">
    <location>
        <begin position="369"/>
        <end position="390"/>
    </location>
</feature>
<feature type="transmembrane region" description="Helical" evidence="9">
    <location>
        <begin position="606"/>
        <end position="625"/>
    </location>
</feature>